<dbReference type="PANTHER" id="PTHR43861">
    <property type="entry name" value="TRANS-ACONITATE 2-METHYLTRANSFERASE-RELATED"/>
    <property type="match status" value="1"/>
</dbReference>
<dbReference type="GO" id="GO:0008168">
    <property type="term" value="F:methyltransferase activity"/>
    <property type="evidence" value="ECO:0007669"/>
    <property type="project" value="UniProtKB-KW"/>
</dbReference>
<gene>
    <name evidence="4" type="ORF">AB433_13315</name>
</gene>
<dbReference type="STRING" id="1348774.AB433_13315"/>
<keyword evidence="1" id="KW-0489">Methyltransferase</keyword>
<proteinExistence type="predicted"/>
<dbReference type="SUPFAM" id="SSF53335">
    <property type="entry name" value="S-adenosyl-L-methionine-dependent methyltransferases"/>
    <property type="match status" value="1"/>
</dbReference>
<dbReference type="Gene3D" id="3.40.50.150">
    <property type="entry name" value="Vaccinia Virus protein VP39"/>
    <property type="match status" value="1"/>
</dbReference>
<dbReference type="AlphaFoldDB" id="A0A0G3XJF4"/>
<keyword evidence="2" id="KW-0808">Transferase</keyword>
<evidence type="ECO:0000256" key="2">
    <source>
        <dbReference type="ARBA" id="ARBA00022679"/>
    </source>
</evidence>
<dbReference type="KEGG" id="cna:AB433_13315"/>
<organism evidence="4 5">
    <name type="scientific">Croceicoccus naphthovorans</name>
    <dbReference type="NCBI Taxonomy" id="1348774"/>
    <lineage>
        <taxon>Bacteria</taxon>
        <taxon>Pseudomonadati</taxon>
        <taxon>Pseudomonadota</taxon>
        <taxon>Alphaproteobacteria</taxon>
        <taxon>Sphingomonadales</taxon>
        <taxon>Erythrobacteraceae</taxon>
        <taxon>Croceicoccus</taxon>
    </lineage>
</organism>
<evidence type="ECO:0000256" key="1">
    <source>
        <dbReference type="ARBA" id="ARBA00022603"/>
    </source>
</evidence>
<dbReference type="CDD" id="cd02440">
    <property type="entry name" value="AdoMet_MTases"/>
    <property type="match status" value="1"/>
</dbReference>
<accession>A0A0G3XJF4</accession>
<sequence>MVERGRIGAAFGQARDYDRHARVQRKVAEALADRIAALTLPQRPRILEIGCGTGFLTQAMMDRGIDGDWLITDIAPAMVERCRERLGEGPDRRFAVLDGEYDIPADGGFDLICSSLAMQWFDHHAEGLSRMLDALAQGGHCLFATLGQGTFAEWQAAHEAEGLPVGTRQFPPVAELGAALPDRQAGPVEIEHHVEHHASAIDFLRALKAIGARTPSTGHAPLSAAQMRRVMAHFDASGPAVTYEVVFGHYQRPE</sequence>
<protein>
    <submittedName>
        <fullName evidence="4">Biotin biosynthesis protein</fullName>
    </submittedName>
</protein>
<dbReference type="PATRIC" id="fig|1348774.3.peg.2799"/>
<dbReference type="PANTHER" id="PTHR43861:SF1">
    <property type="entry name" value="TRANS-ACONITATE 2-METHYLTRANSFERASE"/>
    <property type="match status" value="1"/>
</dbReference>
<keyword evidence="5" id="KW-1185">Reference proteome</keyword>
<dbReference type="InterPro" id="IPR029063">
    <property type="entry name" value="SAM-dependent_MTases_sf"/>
</dbReference>
<dbReference type="GO" id="GO:0032259">
    <property type="term" value="P:methylation"/>
    <property type="evidence" value="ECO:0007669"/>
    <property type="project" value="UniProtKB-KW"/>
</dbReference>
<reference evidence="4 5" key="1">
    <citation type="submission" date="2015-06" db="EMBL/GenBank/DDBJ databases">
        <authorList>
            <person name="Zeng Y."/>
            <person name="Huang Y."/>
        </authorList>
    </citation>
    <scope>NUCLEOTIDE SEQUENCE [LARGE SCALE GENOMIC DNA]</scope>
    <source>
        <strain evidence="4 5">PQ-2</strain>
    </source>
</reference>
<name>A0A0G3XJF4_9SPHN</name>
<dbReference type="InterPro" id="IPR041698">
    <property type="entry name" value="Methyltransf_25"/>
</dbReference>
<dbReference type="EMBL" id="CP011770">
    <property type="protein sequence ID" value="AKM10724.1"/>
    <property type="molecule type" value="Genomic_DNA"/>
</dbReference>
<dbReference type="Proteomes" id="UP000035287">
    <property type="component" value="Chromosome"/>
</dbReference>
<evidence type="ECO:0000313" key="5">
    <source>
        <dbReference type="Proteomes" id="UP000035287"/>
    </source>
</evidence>
<dbReference type="Pfam" id="PF13649">
    <property type="entry name" value="Methyltransf_25"/>
    <property type="match status" value="1"/>
</dbReference>
<dbReference type="OrthoDB" id="116799at2"/>
<evidence type="ECO:0000259" key="3">
    <source>
        <dbReference type="Pfam" id="PF13649"/>
    </source>
</evidence>
<evidence type="ECO:0000313" key="4">
    <source>
        <dbReference type="EMBL" id="AKM10724.1"/>
    </source>
</evidence>
<feature type="domain" description="Methyltransferase" evidence="3">
    <location>
        <begin position="46"/>
        <end position="139"/>
    </location>
</feature>